<proteinExistence type="predicted"/>
<dbReference type="Proteomes" id="UP000001075">
    <property type="component" value="Unassembled WGS sequence"/>
</dbReference>
<name>G3HJU4_CRIGR</name>
<dbReference type="AlphaFoldDB" id="G3HJU4"/>
<organism evidence="1 2">
    <name type="scientific">Cricetulus griseus</name>
    <name type="common">Chinese hamster</name>
    <name type="synonym">Cricetulus barabensis griseus</name>
    <dbReference type="NCBI Taxonomy" id="10029"/>
    <lineage>
        <taxon>Eukaryota</taxon>
        <taxon>Metazoa</taxon>
        <taxon>Chordata</taxon>
        <taxon>Craniata</taxon>
        <taxon>Vertebrata</taxon>
        <taxon>Euteleostomi</taxon>
        <taxon>Mammalia</taxon>
        <taxon>Eutheria</taxon>
        <taxon>Euarchontoglires</taxon>
        <taxon>Glires</taxon>
        <taxon>Rodentia</taxon>
        <taxon>Myomorpha</taxon>
        <taxon>Muroidea</taxon>
        <taxon>Cricetidae</taxon>
        <taxon>Cricetinae</taxon>
        <taxon>Cricetulus</taxon>
    </lineage>
</organism>
<reference evidence="2" key="1">
    <citation type="journal article" date="2011" name="Nat. Biotechnol.">
        <title>The genomic sequence of the Chinese hamster ovary (CHO)-K1 cell line.</title>
        <authorList>
            <person name="Xu X."/>
            <person name="Nagarajan H."/>
            <person name="Lewis N.E."/>
            <person name="Pan S."/>
            <person name="Cai Z."/>
            <person name="Liu X."/>
            <person name="Chen W."/>
            <person name="Xie M."/>
            <person name="Wang W."/>
            <person name="Hammond S."/>
            <person name="Andersen M.R."/>
            <person name="Neff N."/>
            <person name="Passarelli B."/>
            <person name="Koh W."/>
            <person name="Fan H.C."/>
            <person name="Wang J."/>
            <person name="Gui Y."/>
            <person name="Lee K.H."/>
            <person name="Betenbaugh M.J."/>
            <person name="Quake S.R."/>
            <person name="Famili I."/>
            <person name="Palsson B.O."/>
            <person name="Wang J."/>
        </authorList>
    </citation>
    <scope>NUCLEOTIDE SEQUENCE [LARGE SCALE GENOMIC DNA]</scope>
    <source>
        <strain evidence="2">CHO K1 cell line</strain>
    </source>
</reference>
<dbReference type="InParanoid" id="G3HJU4"/>
<gene>
    <name evidence="1" type="ORF">I79_010946</name>
</gene>
<dbReference type="EMBL" id="JH000438">
    <property type="protein sequence ID" value="EGW05985.1"/>
    <property type="molecule type" value="Genomic_DNA"/>
</dbReference>
<protein>
    <submittedName>
        <fullName evidence="1">Uncharacterized protein</fullName>
    </submittedName>
</protein>
<evidence type="ECO:0000313" key="1">
    <source>
        <dbReference type="EMBL" id="EGW05985.1"/>
    </source>
</evidence>
<evidence type="ECO:0000313" key="2">
    <source>
        <dbReference type="Proteomes" id="UP000001075"/>
    </source>
</evidence>
<sequence>MPVLNDFFIRYNMVVQGFERPDTVYKNMPVAFFKTHRAVKHGQSNKACTCS</sequence>
<accession>G3HJU4</accession>